<organism evidence="2 3">
    <name type="scientific">Hymenobacter setariae</name>
    <dbReference type="NCBI Taxonomy" id="2594794"/>
    <lineage>
        <taxon>Bacteria</taxon>
        <taxon>Pseudomonadati</taxon>
        <taxon>Bacteroidota</taxon>
        <taxon>Cytophagia</taxon>
        <taxon>Cytophagales</taxon>
        <taxon>Hymenobacteraceae</taxon>
        <taxon>Hymenobacter</taxon>
    </lineage>
</organism>
<dbReference type="OrthoDB" id="291940at2"/>
<feature type="domain" description="RiboL-PSP-HEPN" evidence="1">
    <location>
        <begin position="15"/>
        <end position="204"/>
    </location>
</feature>
<comment type="caution">
    <text evidence="2">The sequence shown here is derived from an EMBL/GenBank/DDBJ whole genome shotgun (WGS) entry which is preliminary data.</text>
</comment>
<dbReference type="EMBL" id="VMRJ01000008">
    <property type="protein sequence ID" value="TVT36891.1"/>
    <property type="molecule type" value="Genomic_DNA"/>
</dbReference>
<name>A0A558BK43_9BACT</name>
<dbReference type="Proteomes" id="UP000317624">
    <property type="component" value="Unassembled WGS sequence"/>
</dbReference>
<dbReference type="InterPro" id="IPR041519">
    <property type="entry name" value="HEPN_RiboL-PSP"/>
</dbReference>
<proteinExistence type="predicted"/>
<dbReference type="AlphaFoldDB" id="A0A558BK43"/>
<evidence type="ECO:0000313" key="3">
    <source>
        <dbReference type="Proteomes" id="UP000317624"/>
    </source>
</evidence>
<accession>A0A558BK43</accession>
<evidence type="ECO:0000259" key="1">
    <source>
        <dbReference type="Pfam" id="PF18735"/>
    </source>
</evidence>
<dbReference type="Pfam" id="PF18735">
    <property type="entry name" value="HEPN_RiboL-PSP"/>
    <property type="match status" value="1"/>
</dbReference>
<protein>
    <recommendedName>
        <fullName evidence="1">RiboL-PSP-HEPN domain-containing protein</fullName>
    </recommendedName>
</protein>
<evidence type="ECO:0000313" key="2">
    <source>
        <dbReference type="EMBL" id="TVT36891.1"/>
    </source>
</evidence>
<sequence length="205" mass="23572">MHRAFNQFQENLRPIKELDALYVYLTDVVRIPSDLSDLLRAQWVYAVSALDKLIHELIRIGMLEAFHGNRVRTSKFMAFGLSLDTHYAIVNTTPTTLPPAEYWFEQEIVNRHKALSFQDPVKIADGLSLVWDEKHKWQKIALALSLSHEDLTTRLKNIVARRNQIVHESDLGLLNGQRNAISKADTDFVTTFIEQIATEIYNAVK</sequence>
<keyword evidence="3" id="KW-1185">Reference proteome</keyword>
<reference evidence="2 3" key="1">
    <citation type="submission" date="2019-07" db="EMBL/GenBank/DDBJ databases">
        <title>Hymenobacter sp. straun FUR1 Genome sequencing and assembly.</title>
        <authorList>
            <person name="Chhetri G."/>
        </authorList>
    </citation>
    <scope>NUCLEOTIDE SEQUENCE [LARGE SCALE GENOMIC DNA]</scope>
    <source>
        <strain evidence="2 3">Fur1</strain>
    </source>
</reference>
<gene>
    <name evidence="2" type="ORF">FNT36_23770</name>
</gene>
<dbReference type="RefSeq" id="WP_144852972.1">
    <property type="nucleotide sequence ID" value="NZ_VMRJ01000008.1"/>
</dbReference>